<dbReference type="Proteomes" id="UP001529510">
    <property type="component" value="Unassembled WGS sequence"/>
</dbReference>
<reference evidence="2 3" key="1">
    <citation type="submission" date="2024-05" db="EMBL/GenBank/DDBJ databases">
        <title>Genome sequencing and assembly of Indian major carp, Cirrhinus mrigala (Hamilton, 1822).</title>
        <authorList>
            <person name="Mohindra V."/>
            <person name="Chowdhury L.M."/>
            <person name="Lal K."/>
            <person name="Jena J.K."/>
        </authorList>
    </citation>
    <scope>NUCLEOTIDE SEQUENCE [LARGE SCALE GENOMIC DNA]</scope>
    <source>
        <strain evidence="2">CM1030</strain>
        <tissue evidence="2">Blood</tissue>
    </source>
</reference>
<dbReference type="EMBL" id="JAMKFB020000003">
    <property type="protein sequence ID" value="KAL0198625.1"/>
    <property type="molecule type" value="Genomic_DNA"/>
</dbReference>
<proteinExistence type="predicted"/>
<feature type="non-terminal residue" evidence="2">
    <location>
        <position position="111"/>
    </location>
</feature>
<evidence type="ECO:0000256" key="1">
    <source>
        <dbReference type="SAM" id="MobiDB-lite"/>
    </source>
</evidence>
<feature type="compositionally biased region" description="Basic and acidic residues" evidence="1">
    <location>
        <begin position="62"/>
        <end position="73"/>
    </location>
</feature>
<keyword evidence="3" id="KW-1185">Reference proteome</keyword>
<feature type="non-terminal residue" evidence="2">
    <location>
        <position position="1"/>
    </location>
</feature>
<organism evidence="2 3">
    <name type="scientific">Cirrhinus mrigala</name>
    <name type="common">Mrigala</name>
    <dbReference type="NCBI Taxonomy" id="683832"/>
    <lineage>
        <taxon>Eukaryota</taxon>
        <taxon>Metazoa</taxon>
        <taxon>Chordata</taxon>
        <taxon>Craniata</taxon>
        <taxon>Vertebrata</taxon>
        <taxon>Euteleostomi</taxon>
        <taxon>Actinopterygii</taxon>
        <taxon>Neopterygii</taxon>
        <taxon>Teleostei</taxon>
        <taxon>Ostariophysi</taxon>
        <taxon>Cypriniformes</taxon>
        <taxon>Cyprinidae</taxon>
        <taxon>Labeoninae</taxon>
        <taxon>Labeonini</taxon>
        <taxon>Cirrhinus</taxon>
    </lineage>
</organism>
<protein>
    <submittedName>
        <fullName evidence="2">Uncharacterized protein</fullName>
    </submittedName>
</protein>
<gene>
    <name evidence="2" type="ORF">M9458_007165</name>
</gene>
<dbReference type="AlphaFoldDB" id="A0ABD0RKK0"/>
<accession>A0ABD0RKK0</accession>
<evidence type="ECO:0000313" key="3">
    <source>
        <dbReference type="Proteomes" id="UP001529510"/>
    </source>
</evidence>
<sequence length="111" mass="12525">GCHDADIKDVFNLCLDKPLLHWEMELVKLLDFWNFTRRDCPIPTSLCKSSPGAFINSHAQAKVKEEDNSKPAPEEAVPESASEEVVPEPLYKTAASPESFIRWPPHQNLQP</sequence>
<evidence type="ECO:0000313" key="2">
    <source>
        <dbReference type="EMBL" id="KAL0198625.1"/>
    </source>
</evidence>
<comment type="caution">
    <text evidence="2">The sequence shown here is derived from an EMBL/GenBank/DDBJ whole genome shotgun (WGS) entry which is preliminary data.</text>
</comment>
<name>A0ABD0RKK0_CIRMR</name>
<feature type="region of interest" description="Disordered" evidence="1">
    <location>
        <begin position="60"/>
        <end position="89"/>
    </location>
</feature>